<keyword evidence="3" id="KW-0963">Cytoplasm</keyword>
<sequence length="266" mass="27853">MIATAEGVRFGLVELDLLATHAGVACPFPLQVPSFGRIAGEREVLLRTAGQTLELRGLADGSGPTGAAADLADALGAHRAAIDLLLTGPDGTTAVAVLLHRSWAVLCLRPLGDALSDQVEVRWIGQDDLVRAVLAMLPRLGGARTMPITLPARAVHGAAGVLDEVDRDAERQRRLRELVRDCGGDPAQLDQLVRVLPVVTGRGQLGATRRGRGGVVRDGTELSWVDGPAGRLRIGTAGGWVSVNPLRPPDLEVAVTELVGAARSAR</sequence>
<evidence type="ECO:0000256" key="4">
    <source>
        <dbReference type="ARBA" id="ARBA00023186"/>
    </source>
</evidence>
<dbReference type="Pfam" id="PF14011">
    <property type="entry name" value="ESX-1_EspG"/>
    <property type="match status" value="1"/>
</dbReference>
<comment type="caution">
    <text evidence="5">The sequence shown here is derived from an EMBL/GenBank/DDBJ whole genome shotgun (WGS) entry which is preliminary data.</text>
</comment>
<keyword evidence="4" id="KW-0143">Chaperone</keyword>
<gene>
    <name evidence="5" type="ORF">GCM10020366_38370</name>
</gene>
<dbReference type="EMBL" id="BAAAYK010000038">
    <property type="protein sequence ID" value="GAA3360025.1"/>
    <property type="molecule type" value="Genomic_DNA"/>
</dbReference>
<protein>
    <submittedName>
        <fullName evidence="5">ESX secretion-associated protein EspG</fullName>
    </submittedName>
</protein>
<dbReference type="Proteomes" id="UP001500483">
    <property type="component" value="Unassembled WGS sequence"/>
</dbReference>
<dbReference type="InterPro" id="IPR025734">
    <property type="entry name" value="EspG"/>
</dbReference>
<evidence type="ECO:0000256" key="1">
    <source>
        <dbReference type="ARBA" id="ARBA00004496"/>
    </source>
</evidence>
<evidence type="ECO:0000313" key="6">
    <source>
        <dbReference type="Proteomes" id="UP001500483"/>
    </source>
</evidence>
<keyword evidence="6" id="KW-1185">Reference proteome</keyword>
<name>A0ABP6RU64_9PSEU</name>
<comment type="similarity">
    <text evidence="2">Belongs to the EspG family.</text>
</comment>
<evidence type="ECO:0000256" key="3">
    <source>
        <dbReference type="ARBA" id="ARBA00022490"/>
    </source>
</evidence>
<evidence type="ECO:0000313" key="5">
    <source>
        <dbReference type="EMBL" id="GAA3360025.1"/>
    </source>
</evidence>
<accession>A0ABP6RU64</accession>
<evidence type="ECO:0000256" key="2">
    <source>
        <dbReference type="ARBA" id="ARBA00006411"/>
    </source>
</evidence>
<reference evidence="6" key="1">
    <citation type="journal article" date="2019" name="Int. J. Syst. Evol. Microbiol.">
        <title>The Global Catalogue of Microorganisms (GCM) 10K type strain sequencing project: providing services to taxonomists for standard genome sequencing and annotation.</title>
        <authorList>
            <consortium name="The Broad Institute Genomics Platform"/>
            <consortium name="The Broad Institute Genome Sequencing Center for Infectious Disease"/>
            <person name="Wu L."/>
            <person name="Ma J."/>
        </authorList>
    </citation>
    <scope>NUCLEOTIDE SEQUENCE [LARGE SCALE GENOMIC DNA]</scope>
    <source>
        <strain evidence="6">JCM 9687</strain>
    </source>
</reference>
<organism evidence="5 6">
    <name type="scientific">Saccharopolyspora gregorii</name>
    <dbReference type="NCBI Taxonomy" id="33914"/>
    <lineage>
        <taxon>Bacteria</taxon>
        <taxon>Bacillati</taxon>
        <taxon>Actinomycetota</taxon>
        <taxon>Actinomycetes</taxon>
        <taxon>Pseudonocardiales</taxon>
        <taxon>Pseudonocardiaceae</taxon>
        <taxon>Saccharopolyspora</taxon>
    </lineage>
</organism>
<comment type="subcellular location">
    <subcellularLocation>
        <location evidence="1">Cytoplasm</location>
    </subcellularLocation>
</comment>
<proteinExistence type="inferred from homology"/>
<dbReference type="RefSeq" id="WP_258341571.1">
    <property type="nucleotide sequence ID" value="NZ_BAAAYK010000038.1"/>
</dbReference>